<evidence type="ECO:0000256" key="1">
    <source>
        <dbReference type="SAM" id="SignalP"/>
    </source>
</evidence>
<dbReference type="Proteomes" id="UP001139260">
    <property type="component" value="Unassembled WGS sequence"/>
</dbReference>
<dbReference type="Pfam" id="PF13573">
    <property type="entry name" value="SprB"/>
    <property type="match status" value="14"/>
</dbReference>
<evidence type="ECO:0000313" key="3">
    <source>
        <dbReference type="Proteomes" id="UP001139260"/>
    </source>
</evidence>
<protein>
    <submittedName>
        <fullName evidence="2">T9SS type B sorting domain-containing protein</fullName>
    </submittedName>
</protein>
<accession>A0A9X1XNQ1</accession>
<gene>
    <name evidence="2" type="ORF">MW871_01005</name>
</gene>
<keyword evidence="3" id="KW-1185">Reference proteome</keyword>
<dbReference type="Pfam" id="PF13585">
    <property type="entry name" value="CHU_C"/>
    <property type="match status" value="1"/>
</dbReference>
<dbReference type="NCBIfam" id="TIGR04131">
    <property type="entry name" value="Bac_Flav_CTERM"/>
    <property type="match status" value="1"/>
</dbReference>
<dbReference type="InterPro" id="IPR025667">
    <property type="entry name" value="SprB_repeat"/>
</dbReference>
<name>A0A9X1XNQ1_9FLAO</name>
<feature type="signal peptide" evidence="1">
    <location>
        <begin position="1"/>
        <end position="24"/>
    </location>
</feature>
<dbReference type="EMBL" id="JALNUB010000001">
    <property type="protein sequence ID" value="MCK8140462.1"/>
    <property type="molecule type" value="Genomic_DNA"/>
</dbReference>
<organism evidence="2 3">
    <name type="scientific">Flavobacterium pygoscelis</name>
    <dbReference type="NCBI Taxonomy" id="2893176"/>
    <lineage>
        <taxon>Bacteria</taxon>
        <taxon>Pseudomonadati</taxon>
        <taxon>Bacteroidota</taxon>
        <taxon>Flavobacteriia</taxon>
        <taxon>Flavobacteriales</taxon>
        <taxon>Flavobacteriaceae</taxon>
        <taxon>Flavobacterium</taxon>
    </lineage>
</organism>
<sequence>MHKTTFFKISLFTIIFLQSFLSYSQNYVPFTPRYNKDIKGDMLLIGNSILNRNDGNKKRPNDAYNGNDLNSDYEMEYINIDNGKTKDVFNSSSANLVIPNPNSPSDPCYKIVYAGLYWGAVTKGSTEIKNVKFKMPTGGYNDIVGTVIHDSGNNVVGTSFPYACYADVTNLVTGVGNPNPQGTYTLANVSTKQGTNRPANANSGGTGLSAGWSLFIVYEDPKLPAKSITSFDGFSAISSTVNLDIPVSGFRTIPTGPVKVKFAFSALEGDQSIKGDYLMINNSVITAVNGAKNAIRSSDNFFNSSVTYIDPITKITENFLDRNPNSSNTLGYDAGILEINNNGNAIIKNNDTKATIGLRSNQDVYFYYFNAIALDIIEPRIILTKEVFDNASPPKNIGNTNVTLGQELYYNIGFQNVGNDSAENFTIKDILPINITFDPASIIVPNGSGIIPNYDPITRTIMFTVPKNLVEKGDPRYVIKFKVRVVPNCNDLSDACSDKIQNQAYATYSGIESKIKVDDQKSLATFGACYLGTPAPTNFLVGVDNCKYTKTYELCGADVILTAANGYNSYSWSKSPTGMPVIGTSQSITVTQIGTYYVRNTAVAPCLSIDQVVTVTPVGSVTDNPVTPFADQVVKCSNNNKDLPKIFLCGLNASKLIQTGITDALSIEWQKLREGSCPPIGIDDCANENASCVWDKVATGPNYTANNSGQFRLVINYRNGCFNRYYFNVYKNELNPKAVSRDIICDTKGEIVVSGVPAGYEYSLIPTGPFQDSNIFSISTVGTYTVYIKQKGAITNPCLFEVPSIDILARQFSVSEFVTQPACNGQKGSIKLAANDVRPGYYYKLSQGATIINSVGPIAQADFIFENLNTGFYTYEVRTDDKCLKTGNIEIKEPAVLSATIIQTKALTCIEGEIQVNVVGGTAPYSFYVNGSTSGQYIPEIIVSTAGKYDVQIIDYNGCTATATFTVKAIPPPVYTVVPSSIKCYGDKGSITFNVTNANGYTLSYSIDNGLNFQSGPVFSNLAAGTYTPVLQYTLSGSVCTITEPVITFTGPASAVTASGGVGELAGCGAGGEGLLRITNAQGGNPFPAPNYYEYSFDGGATWQTSKEKYVMPGNYILVIRDASGCTFTIPGIILDPKPTDPTIAVNPPTFSCNGSATTTVKVTNPANANYSYEYYLDGVLNTNVPANVFTNVPTGNRTVSVKYKLVSVPTYSNLLNEDFGIGANTTTSGIASAYCFHNLDIVPSTCPNSALTLEDNQYVVTRGLVPNNPAWFPFKDHTSNGTVANGRFLAVNIGSAAGPYGVLYSKPIVDVIPNQDVKVDLYLANLILSSFTAAIPDFIIELVTPGGVVVASQATGDIPNNQIWNLKSLSLNPGNNTSLTFKIRSGSVRYDGNDALIDDIKVYQLPKSCITQKDFPITVDSNKAFTASVTGFKDLTCAGANNGEITIVAQNFAPAGFYYSLDGAAFVLQATSPLVISNLSAGSHSVRVQYDLTASPCLFTLPQTIKTPTAVTLTASVTKTATCTTGATITAVGGGGTPAYQYELRAADGINVIKPFSTSAVFTNLTSATYTIFIRDANLCVATTAGVSVIVTAPPTLTATLDASSDLCYDTVNKVKFVVNVTGGAAPFSYSLDGQAGQTSNIFSDVVPGTHSILVTDSNNCTSTIANIEIAPELKAVTTATKALDCSASSAAIITGTMTGGKAPFTVTVLSGTGPGTIAYPTATTFTYTTAVASTYQFKILDANGCSTTTTATIDPITNPTATAVGTDPSCNNGTDGQITITGAGGSGGFTYSFNGGSFTAPDINPGLNAFVGAVNTKDYTYQVKDSKGCLSPVYTITLNNPTPVVAAASFVANTTCSTTTVITLSGSGGSGSYTYNFDGSATYSNAITKTFTNTTSAQTITYSVKDSKGCINNKTIDIPAYNPPTDITFSTPAAISCKVGFTTTSITLTSVAGIAPFTYTVISGPALVGTSSTGTFSGLTAGNYVFEVKDANGCTKQASKTIDAVPTIAVAGAKTDIKCFGTTDGTATFTVTGASSSGNYNYTLSPVSGTVTKTGNVVTVTGLPANTYTLTVTDITTGCISNTASVTIAAPSQITFTLGATKISCNNKISTISFLTLSGGTPGYTYAYVVGGAAAPAAGAYSTVTTVDTAVLTNTIDVYVKDINGCIEKKSIVIGSEAVPTIDPQTPPCYAGTPITVTITGTATGTQTYSKDGINFQASPTFTLSPGSYTLTIKDGFGCTAYIPYVIATQLTITATPVVDVTCTADTTINFAANGGTGAYTYAVSFNGGAYSPTTSPYVTAIAGTYTFRVTDSATPACQAVSTDIIVVTKATVLTLTTTKVDVKCKGDNTGSITVTATSGKAPFTYSKDGGTTYVVSNIFANLIAGTYNIMIKDALGCTSVSTPVTISEPLIALSATAAAPATTTCSTATTVTVTASNGTPGYTYSFNGGAFTTTNTYVVNDNGTSDQTVAYQVKDANGCLTVSQNIVVKKLNPPTGITFSGLTPITCNATTTNITLTTVNGVAPFTYIIVSGTTINTTGAATGIFTGLLPGDYVFEVTDVNGCSKQEAKKIAPVAPIVATATKLADVKCFGDATGSISYNVSGFTTYSYTLNGVATAVGQTATTFTLSGLAQGVYSVVFTDETTLCTATTSITITQPTAALTASLTGNVNANCKTPYAVVTITATGGTPNYKYAFVQNGVPPVASDYVISNIANLDPTVNTQWDVWVQDANGCTTAAPIDVTIVLDPKPTVTTSVVGQCTATGSTFQIVAVGAGGVAPYIYSINTGVSPSPADTFTVAPGTYTVTVTDANGCTGISTVTVNEVLTATAILTKELDCTASADGTIAVTVLGGKGPFSYQVKIGAGAYGALVPFAGTTFTYTATTADTYQFQITDSNVPACTKETNVITVKPIVYPLVTLVAETQKVKCNGDDTGIITVTIDATQGVGPFEYSINGGAYQSSNIFTGLTAGTYNITVRDSKGCINTVPASITITEPAKITFTKAVTPITCISTTGVSLGSITINSVTGGTPNYTYHVTGVNGYDVKFTNQTGAIAVFDVVDFGLYQIIITDANGCTAFENNIVIASPPDALDITVTAPPADCSALGSALIAVGTSPTSPTGVGPYHFAVYSPGLLYTSPTTLPWYNEDATGSKKTTIPNLLPGVTYTFIVHDNATGCYYFETAAIAIPTNSTITVAPLVANNITCKGAADGSVTFTMNQSYGVPTPVKYQIYNALSVTPVGAAVSATIPATGSLVVTKFGVLPFGNYFVLVTEAAGATHAGCSVASVNFNITESAVALTLTASVIKNENCNNLGIINALAKDGTAPYLYMVTTSATAPLATDPLWAATSTFNLAAGNYYVHAKDAYGCIQPSAMVPLVKDPTPLIDLTVTDNCVVEGTFELNVALTTAGIAPYTIVVNGSAAQNVAAFPFVVSGLNSGLQSVTVTDSNGCSVTQTLTIDKPLVATPAITALSTCLNNDGVITMSGTGGTGVYSYTISPVAGTITGNMISGLPAGTYTVTMTDTATPTNCSTTAIVTLSVPTPVTFTTATTPALCVGNANGSITVTLGPGINDNPAYTYEIIAPITRAAQSSNVFNGLLADTYTVRVNSGRGCFTDDSTVVVAPAVAIVATTTVTTKLTCDSGNNPQQAIVTVTGAGGTGTYEYSFDGINYSNKNTYETFSPETVTGYVRDANKCVASDSKTVNTLNPPTEMDIAGTPVYCAPIANTTSTVTITNIVNGVGPYTYQNITSGTSNATGSFPGLAPGDYTFQVTDDNGCTYQEIYKVNDVTPIVVLGAIDTNISCNGSNGNNGNGSAKYTVTGFSATGNYSIVVTSVPAALPYVQTATGDVISLTGLSAGTYTVTVTDVTTGCQNASSVTLVEPLAITFTATPSNVFCTQTVSQITVSGVTGGTGVYTYAAVKAGNPAPTVFDTNPVISVETNLTDLVWDVYVQDANGCVSVKVITTVIRDAAPTITVPAGKCFTGSPLTTDLSIVTTTYNGNKSYTINGFPIASAIATFNGAGTYKLGIKDDHGCEAFVDFIIEKQLLATATLTKDLYCAAPIDATIKVDIQDGVAPYSYQMYLGAATVGGLTPVVGTSFTATTLVAGTYHFVITDSNGASCSVTTNDVVVTTPATPTFTYSQINVSCTGGNNGSFTVIAAGGLVPYTYKITVGAANTTGDISGIYTGLAAGVYTVQVTDAKGCVSATQNITITEPIQLTATATPSINTTCSVETIITVVGQDGTPTGTGTGYYYSFDNGVTYDTSNTFTVNDNGAIQTIKYSVKDANGCTTAPQDIVVNPLNKPTDLAFALTVAPTCPAQTATVTLTATNGVGVLTYTILPSVPGTVTQTGNVFAGLTPGDYTFQVTDANGCSYQELHKVDAVVNIEVLGQLITDMTCNTGDDGAVTFDVSKFSGNYNYTITKDGAAFIAIVSNITLPSISVPGLGFGVYEITVHDNITLCDKTASVTVGQPSIVTISEVSNVNANCKSNALVQVLGAGGTPDYTYAYVISGAGLGSAIFSNSDSASLDPAISNTWDFYAKDAHGCISAPLLVTIAMDPLPAGFTATATYCPTVTGEYTITVTDGPTGMGPYTYSIGTGFQTSKVFIVNAPGIYNLIVKDKFGCEVTFPAAVTILKPIAIDAQITALPSCTINDGSITASATGGSGNYSYQIDGGLAVAGATATFPGLASGVHTILVTDTNTGCTDTVTLNLSAATIVTGFGLTMTPVTCKGGTDGTITATMATPAAGVNDNPVYMYSLNGGVPQSSNIFSGLPAGIGYSVTVVSGRGCPANATIDVTEPGIITVPAPTVVQFGCTAGKNGANFATITVAGVAGGSGTYTIYNFIKNGVSVQRGASTSYIESNFAGGTYVVTVSDDKGCSGSTIVPIVIDTFTPLDKINVVVNNFATCTNDEDITVTAVDAANNPILGITYVITETKTAVTQTNNTGIFTGLLIGNYRITATNGTTLCTIETVHYVNNPNTFELKLDSVVDAICFGDTNGSAQVTFIDTVINATDLDQAGIFDYIVKDAAGNTVVSLTRSTGVTVTIPSLKAGAYSIDATLVNTPFCTASTNFTISQPNAKLTIAETHTEITCIAGNNDGTISVTATGGWPADYEFELIATNPALNVNYSTVSDFLNLTAGTYTINVKDSKGCVDTINVQLSDPTPITFTAAASATPLSCFGDTTATITVSTPTGGSGSYLYTLITTFTDGSVTSNGPQLDNIFTNLGVGSYQVQVSDTWNCSTVSTTPIVISEPTKVVASLVKATGITCQTDATLTLSVVGGKAPYTYSTDPNFATSINMTGSSITFPVIVGNYNYYVKDANGCISFASNDIKIDNLEPLLPNLDVLNAMVSCKGSATGVIVANASGGLGNYVYTLLDGAGNAIPTAVQTTPGRFDNLLAGFYQVIVVSGDCSSTSQIVEIKEPATSLSYTPKVSNITCNGAKNGRIEIIASGGTGQIKYAISPRMDQFFDTGVFENLVPDVYQVVIQDANGCFEVYDFEIKEPLELLSDIVAGSINEEFCAGDKDGAFSIDIEGGTLPYSVSLDNRNGTYTTGSLTQTFFDFNGLAGGDHTVYIRDANGCTTTVTAPLKESVTMNPKAVVQYDCVNNAAANTVTITIDDSITDPSEVDYAIDGGTFQSSSIFTNVAPGFHTVIARNLNGCEQPTVNFEVIQVNPLTLVLNDGGLNEIVAVATGGGGNYTYTFNGENYGSTSSFIIYKSGDYTVTVTDANGCTATATRYFTYIDVCIPNNFTPNGDNINDTWAPGCTVNYKDLVFSIFDRYGRKIGTYRVGQEWEGKYNGEELPSGDYWYILKLNDKKDDREFVGHFTLYR</sequence>
<feature type="chain" id="PRO_5040750478" evidence="1">
    <location>
        <begin position="25"/>
        <end position="5832"/>
    </location>
</feature>
<keyword evidence="1" id="KW-0732">Signal</keyword>
<evidence type="ECO:0000313" key="2">
    <source>
        <dbReference type="EMBL" id="MCK8140462.1"/>
    </source>
</evidence>
<dbReference type="RefSeq" id="WP_248427261.1">
    <property type="nucleotide sequence ID" value="NZ_JALNUB010000001.1"/>
</dbReference>
<reference evidence="2" key="1">
    <citation type="submission" date="2022-04" db="EMBL/GenBank/DDBJ databases">
        <title>Flavobacterium pygoscelis sp. nov. isolated from Chinstrap chick (Pygoscelis antarcticus).</title>
        <authorList>
            <person name="Irgang R."/>
            <person name="Poblete-Morales M."/>
            <person name="Avendano-Herrera R."/>
        </authorList>
    </citation>
    <scope>NUCLEOTIDE SEQUENCE</scope>
    <source>
        <strain evidence="2">I-SCBP12n</strain>
    </source>
</reference>
<comment type="caution">
    <text evidence="2">The sequence shown here is derived from an EMBL/GenBank/DDBJ whole genome shotgun (WGS) entry which is preliminary data.</text>
</comment>
<dbReference type="InterPro" id="IPR026341">
    <property type="entry name" value="T9SS_type_B"/>
</dbReference>
<proteinExistence type="predicted"/>